<protein>
    <submittedName>
        <fullName evidence="1">Uncharacterized protein</fullName>
    </submittedName>
</protein>
<accession>X0VE30</accession>
<reference evidence="1" key="1">
    <citation type="journal article" date="2014" name="Front. Microbiol.">
        <title>High frequency of phylogenetically diverse reductive dehalogenase-homologous genes in deep subseafloor sedimentary metagenomes.</title>
        <authorList>
            <person name="Kawai M."/>
            <person name="Futagami T."/>
            <person name="Toyoda A."/>
            <person name="Takaki Y."/>
            <person name="Nishi S."/>
            <person name="Hori S."/>
            <person name="Arai W."/>
            <person name="Tsubouchi T."/>
            <person name="Morono Y."/>
            <person name="Uchiyama I."/>
            <person name="Ito T."/>
            <person name="Fujiyama A."/>
            <person name="Inagaki F."/>
            <person name="Takami H."/>
        </authorList>
    </citation>
    <scope>NUCLEOTIDE SEQUENCE</scope>
    <source>
        <strain evidence="1">Expedition CK06-06</strain>
    </source>
</reference>
<comment type="caution">
    <text evidence="1">The sequence shown here is derived from an EMBL/GenBank/DDBJ whole genome shotgun (WGS) entry which is preliminary data.</text>
</comment>
<evidence type="ECO:0000313" key="1">
    <source>
        <dbReference type="EMBL" id="GAF98820.1"/>
    </source>
</evidence>
<dbReference type="InterPro" id="IPR011059">
    <property type="entry name" value="Metal-dep_hydrolase_composite"/>
</dbReference>
<dbReference type="AlphaFoldDB" id="X0VE30"/>
<feature type="non-terminal residue" evidence="1">
    <location>
        <position position="56"/>
    </location>
</feature>
<dbReference type="GO" id="GO:0016810">
    <property type="term" value="F:hydrolase activity, acting on carbon-nitrogen (but not peptide) bonds"/>
    <property type="evidence" value="ECO:0007669"/>
    <property type="project" value="InterPro"/>
</dbReference>
<name>X0VE30_9ZZZZ</name>
<dbReference type="Gene3D" id="2.30.40.10">
    <property type="entry name" value="Urease, subunit C, domain 1"/>
    <property type="match status" value="1"/>
</dbReference>
<dbReference type="EMBL" id="BARS01016243">
    <property type="protein sequence ID" value="GAF98820.1"/>
    <property type="molecule type" value="Genomic_DNA"/>
</dbReference>
<dbReference type="SUPFAM" id="SSF51338">
    <property type="entry name" value="Composite domain of metallo-dependent hydrolases"/>
    <property type="match status" value="1"/>
</dbReference>
<sequence>MIILIRRGNVFAPEPLGEKDILISGHKISAIIEPGQFKIEGVDVQVINASEKIVVP</sequence>
<proteinExistence type="predicted"/>
<gene>
    <name evidence="1" type="ORF">S01H1_26763</name>
</gene>
<organism evidence="1">
    <name type="scientific">marine sediment metagenome</name>
    <dbReference type="NCBI Taxonomy" id="412755"/>
    <lineage>
        <taxon>unclassified sequences</taxon>
        <taxon>metagenomes</taxon>
        <taxon>ecological metagenomes</taxon>
    </lineage>
</organism>